<evidence type="ECO:0000313" key="2">
    <source>
        <dbReference type="Proteomes" id="UP000585665"/>
    </source>
</evidence>
<sequence>MRYDDLTDDMMMSALAEGEAAVVDGRPGCVVLDDPITLKDGTSFSEIVLSEPNVYHRLMATKLIGKRPTLATMRDSQIDLVARVAGWPVIAVQQLPASLLDEAIVFVTGFEQDARRPDDAEPDRSPSKSIVFEPAVEGAGRTWGRMELREPKVSERRKYDATLGRGTPEGIMQAEIDLVAGVSGWALAAVMRMPDSKFVEASEYLTGFFTTGRETGNRFRQT</sequence>
<organism evidence="1 2">
    <name type="scientific">Ameyamaea chiangmaiensis</name>
    <dbReference type="NCBI Taxonomy" id="442969"/>
    <lineage>
        <taxon>Bacteria</taxon>
        <taxon>Pseudomonadati</taxon>
        <taxon>Pseudomonadota</taxon>
        <taxon>Alphaproteobacteria</taxon>
        <taxon>Acetobacterales</taxon>
        <taxon>Acetobacteraceae</taxon>
        <taxon>Ameyamaea</taxon>
    </lineage>
</organism>
<dbReference type="AlphaFoldDB" id="A0A850P2V3"/>
<dbReference type="Proteomes" id="UP000585665">
    <property type="component" value="Unassembled WGS sequence"/>
</dbReference>
<dbReference type="Pfam" id="PF10109">
    <property type="entry name" value="Phage_TAC_7"/>
    <property type="match status" value="2"/>
</dbReference>
<reference evidence="1 2" key="1">
    <citation type="submission" date="2020-06" db="EMBL/GenBank/DDBJ databases">
        <title>Description of novel acetic acid bacteria.</title>
        <authorList>
            <person name="Sombolestani A."/>
        </authorList>
    </citation>
    <scope>NUCLEOTIDE SEQUENCE [LARGE SCALE GENOMIC DNA]</scope>
    <source>
        <strain evidence="1 2">LMG 27010</strain>
    </source>
</reference>
<protein>
    <submittedName>
        <fullName evidence="1">Phage tail assembly protein</fullName>
    </submittedName>
</protein>
<gene>
    <name evidence="1" type="ORF">HUK82_00255</name>
</gene>
<keyword evidence="2" id="KW-1185">Reference proteome</keyword>
<evidence type="ECO:0000313" key="1">
    <source>
        <dbReference type="EMBL" id="NVN38997.1"/>
    </source>
</evidence>
<dbReference type="EMBL" id="JABXXR010000001">
    <property type="protein sequence ID" value="NVN38997.1"/>
    <property type="molecule type" value="Genomic_DNA"/>
</dbReference>
<comment type="caution">
    <text evidence="1">The sequence shown here is derived from an EMBL/GenBank/DDBJ whole genome shotgun (WGS) entry which is preliminary data.</text>
</comment>
<accession>A0A850P2V3</accession>
<dbReference type="InterPro" id="IPR019289">
    <property type="entry name" value="Phage_tail_E/E"/>
</dbReference>
<dbReference type="RefSeq" id="WP_176612021.1">
    <property type="nucleotide sequence ID" value="NZ_JABXXR010000001.1"/>
</dbReference>
<proteinExistence type="predicted"/>
<name>A0A850P2V3_9PROT</name>